<protein>
    <submittedName>
        <fullName evidence="5">TRAP transporter substrate-binding protein</fullName>
    </submittedName>
</protein>
<dbReference type="Proteomes" id="UP000295301">
    <property type="component" value="Unassembled WGS sequence"/>
</dbReference>
<proteinExistence type="predicted"/>
<dbReference type="EMBL" id="SMUV01000068">
    <property type="protein sequence ID" value="TDK45655.1"/>
    <property type="molecule type" value="Genomic_DNA"/>
</dbReference>
<feature type="signal peptide" evidence="4">
    <location>
        <begin position="1"/>
        <end position="23"/>
    </location>
</feature>
<keyword evidence="6" id="KW-1185">Reference proteome</keyword>
<dbReference type="AlphaFoldDB" id="A0A4R5V2E6"/>
<evidence type="ECO:0000256" key="2">
    <source>
        <dbReference type="ARBA" id="ARBA00022729"/>
    </source>
</evidence>
<evidence type="ECO:0000256" key="3">
    <source>
        <dbReference type="ARBA" id="ARBA00022764"/>
    </source>
</evidence>
<dbReference type="PANTHER" id="PTHR33376:SF15">
    <property type="entry name" value="BLL6794 PROTEIN"/>
    <property type="match status" value="1"/>
</dbReference>
<evidence type="ECO:0000256" key="4">
    <source>
        <dbReference type="SAM" id="SignalP"/>
    </source>
</evidence>
<dbReference type="InterPro" id="IPR038404">
    <property type="entry name" value="TRAP_DctP_sf"/>
</dbReference>
<dbReference type="CDD" id="cd13665">
    <property type="entry name" value="PBP2_TRAP_Dctp3_4"/>
    <property type="match status" value="1"/>
</dbReference>
<organism evidence="5 6">
    <name type="scientific">Antarcticimicrobium luteum</name>
    <dbReference type="NCBI Taxonomy" id="2547397"/>
    <lineage>
        <taxon>Bacteria</taxon>
        <taxon>Pseudomonadati</taxon>
        <taxon>Pseudomonadota</taxon>
        <taxon>Alphaproteobacteria</taxon>
        <taxon>Rhodobacterales</taxon>
        <taxon>Paracoccaceae</taxon>
        <taxon>Antarcticimicrobium</taxon>
    </lineage>
</organism>
<evidence type="ECO:0000313" key="6">
    <source>
        <dbReference type="Proteomes" id="UP000295301"/>
    </source>
</evidence>
<evidence type="ECO:0000256" key="1">
    <source>
        <dbReference type="ARBA" id="ARBA00004418"/>
    </source>
</evidence>
<evidence type="ECO:0000313" key="5">
    <source>
        <dbReference type="EMBL" id="TDK45655.1"/>
    </source>
</evidence>
<dbReference type="GO" id="GO:0055085">
    <property type="term" value="P:transmembrane transport"/>
    <property type="evidence" value="ECO:0007669"/>
    <property type="project" value="InterPro"/>
</dbReference>
<comment type="caution">
    <text evidence="5">The sequence shown here is derived from an EMBL/GenBank/DDBJ whole genome shotgun (WGS) entry which is preliminary data.</text>
</comment>
<dbReference type="RefSeq" id="WP_133360270.1">
    <property type="nucleotide sequence ID" value="NZ_SMUV01000068.1"/>
</dbReference>
<dbReference type="Pfam" id="PF03480">
    <property type="entry name" value="DctP"/>
    <property type="match status" value="1"/>
</dbReference>
<name>A0A4R5V2E6_9RHOB</name>
<dbReference type="OrthoDB" id="7822595at2"/>
<dbReference type="InterPro" id="IPR018389">
    <property type="entry name" value="DctP_fam"/>
</dbReference>
<comment type="subcellular location">
    <subcellularLocation>
        <location evidence="1">Periplasm</location>
    </subcellularLocation>
</comment>
<keyword evidence="2 4" id="KW-0732">Signal</keyword>
<accession>A0A4R5V2E6</accession>
<sequence>MKLKPIVAAIAVALGLGGASAQAEAKYTLTISSWGPPTSGINVSMWPQITRLIEEATDGRITTDLKLNLAPPPAQFDMILDGAADLTWIFHGYNPGRFVSAQMIELPGYDADSATLSAAYWQVYQDHFAGLDEHRGVKLIGLMTHGPGQLASASRIEQLSDIADLKIRTGGGVAGEVVGLLGASRIQLPAPSSYEAIASKAADASMMTIEGRKSYNLVEVAPFMYEMPGGFYRGSFALLMNQEKFDALPADLQTALDTVFGLDTSRVAGTVWDEIDLEGRQATLDTPGNEIIVASPEDQAAFAKLAEGVKEKVFASLRDAGADPEAAYAEILSLIAK</sequence>
<reference evidence="5 6" key="1">
    <citation type="submission" date="2019-03" db="EMBL/GenBank/DDBJ databases">
        <title>Ruegeria lutea sp. nov., a novel strain, isolated from marine sediment, the Masan Bay, South Korea.</title>
        <authorList>
            <person name="Kim J."/>
            <person name="Kim D.-Y."/>
            <person name="Lee S.-S."/>
        </authorList>
    </citation>
    <scope>NUCLEOTIDE SEQUENCE [LARGE SCALE GENOMIC DNA]</scope>
    <source>
        <strain evidence="5 6">318-1</strain>
    </source>
</reference>
<dbReference type="Gene3D" id="3.40.190.170">
    <property type="entry name" value="Bacterial extracellular solute-binding protein, family 7"/>
    <property type="match status" value="1"/>
</dbReference>
<keyword evidence="3" id="KW-0574">Periplasm</keyword>
<gene>
    <name evidence="5" type="ORF">E1832_13395</name>
</gene>
<dbReference type="GO" id="GO:0042597">
    <property type="term" value="C:periplasmic space"/>
    <property type="evidence" value="ECO:0007669"/>
    <property type="project" value="UniProtKB-SubCell"/>
</dbReference>
<dbReference type="PANTHER" id="PTHR33376">
    <property type="match status" value="1"/>
</dbReference>
<feature type="chain" id="PRO_5020697793" evidence="4">
    <location>
        <begin position="24"/>
        <end position="337"/>
    </location>
</feature>